<dbReference type="Gene3D" id="3.30.470.30">
    <property type="entry name" value="DNA ligase/mRNA capping enzyme"/>
    <property type="match status" value="1"/>
</dbReference>
<dbReference type="InterPro" id="IPR013839">
    <property type="entry name" value="DNAligase_adenylation"/>
</dbReference>
<evidence type="ECO:0000256" key="2">
    <source>
        <dbReference type="ARBA" id="ARBA00013308"/>
    </source>
</evidence>
<evidence type="ECO:0000256" key="13">
    <source>
        <dbReference type="ARBA" id="ARBA00060881"/>
    </source>
</evidence>
<comment type="cofactor">
    <cofactor evidence="14">
        <name>Mg(2+)</name>
        <dbReference type="ChEBI" id="CHEBI:18420"/>
    </cofactor>
    <cofactor evidence="14">
        <name>Mn(2+)</name>
        <dbReference type="ChEBI" id="CHEBI:29035"/>
    </cofactor>
</comment>
<dbReference type="InterPro" id="IPR012340">
    <property type="entry name" value="NA-bd_OB-fold"/>
</dbReference>
<keyword evidence="3 14" id="KW-0436">Ligase</keyword>
<keyword evidence="11 14" id="KW-0464">Manganese</keyword>
<keyword evidence="15" id="KW-0175">Coiled coil</keyword>
<dbReference type="InterPro" id="IPR004150">
    <property type="entry name" value="NAD_DNA_ligase_OB"/>
</dbReference>
<comment type="catalytic activity">
    <reaction evidence="12 14">
        <text>NAD(+) + (deoxyribonucleotide)n-3'-hydroxyl + 5'-phospho-(deoxyribonucleotide)m = (deoxyribonucleotide)n+m + AMP + beta-nicotinamide D-nucleotide.</text>
        <dbReference type="EC" id="6.5.1.2"/>
    </reaction>
</comment>
<dbReference type="InterPro" id="IPR004149">
    <property type="entry name" value="Znf_DNAligase_C4"/>
</dbReference>
<gene>
    <name evidence="14" type="primary">ligA</name>
    <name evidence="17" type="ORF">PBAT_20650</name>
</gene>
<dbReference type="AlphaFoldDB" id="A0A162K7G0"/>
<feature type="binding site" evidence="14">
    <location>
        <position position="419"/>
    </location>
    <ligand>
        <name>Zn(2+)</name>
        <dbReference type="ChEBI" id="CHEBI:29105"/>
    </ligand>
</feature>
<dbReference type="PROSITE" id="PS50172">
    <property type="entry name" value="BRCT"/>
    <property type="match status" value="1"/>
</dbReference>
<evidence type="ECO:0000313" key="17">
    <source>
        <dbReference type="EMBL" id="OAB41798.1"/>
    </source>
</evidence>
<feature type="binding site" evidence="14">
    <location>
        <position position="404"/>
    </location>
    <ligand>
        <name>Zn(2+)</name>
        <dbReference type="ChEBI" id="CHEBI:29105"/>
    </ligand>
</feature>
<dbReference type="FunFam" id="2.40.50.140:FF:000012">
    <property type="entry name" value="DNA ligase"/>
    <property type="match status" value="1"/>
</dbReference>
<dbReference type="PANTHER" id="PTHR23389:SF9">
    <property type="entry name" value="DNA LIGASE"/>
    <property type="match status" value="1"/>
</dbReference>
<evidence type="ECO:0000256" key="12">
    <source>
        <dbReference type="ARBA" id="ARBA00034005"/>
    </source>
</evidence>
<evidence type="ECO:0000256" key="8">
    <source>
        <dbReference type="ARBA" id="ARBA00022842"/>
    </source>
</evidence>
<dbReference type="InterPro" id="IPR036420">
    <property type="entry name" value="BRCT_dom_sf"/>
</dbReference>
<evidence type="ECO:0000256" key="10">
    <source>
        <dbReference type="ARBA" id="ARBA00023204"/>
    </source>
</evidence>
<protein>
    <recommendedName>
        <fullName evidence="2 14">DNA ligase</fullName>
        <ecNumber evidence="1 14">6.5.1.2</ecNumber>
    </recommendedName>
    <alternativeName>
        <fullName evidence="14">Polydeoxyribonucleotide synthase [NAD(+)]</fullName>
    </alternativeName>
</protein>
<dbReference type="InterPro" id="IPR013840">
    <property type="entry name" value="DNAligase_N"/>
</dbReference>
<feature type="binding site" evidence="14">
    <location>
        <begin position="31"/>
        <end position="35"/>
    </location>
    <ligand>
        <name>NAD(+)</name>
        <dbReference type="ChEBI" id="CHEBI:57540"/>
    </ligand>
</feature>
<dbReference type="Pfam" id="PF00533">
    <property type="entry name" value="BRCT"/>
    <property type="match status" value="1"/>
</dbReference>
<dbReference type="GO" id="GO:0006260">
    <property type="term" value="P:DNA replication"/>
    <property type="evidence" value="ECO:0007669"/>
    <property type="project" value="UniProtKB-KW"/>
</dbReference>
<keyword evidence="9 14" id="KW-0520">NAD</keyword>
<dbReference type="RefSeq" id="WP_068652475.1">
    <property type="nucleotide sequence ID" value="NZ_CP043611.1"/>
</dbReference>
<dbReference type="InterPro" id="IPR001357">
    <property type="entry name" value="BRCT_dom"/>
</dbReference>
<evidence type="ECO:0000256" key="5">
    <source>
        <dbReference type="ARBA" id="ARBA00022723"/>
    </source>
</evidence>
<keyword evidence="4 14" id="KW-0235">DNA replication</keyword>
<evidence type="ECO:0000256" key="14">
    <source>
        <dbReference type="HAMAP-Rule" id="MF_01588"/>
    </source>
</evidence>
<dbReference type="EC" id="6.5.1.2" evidence="1 14"/>
<dbReference type="GO" id="GO:0046872">
    <property type="term" value="F:metal ion binding"/>
    <property type="evidence" value="ECO:0007669"/>
    <property type="project" value="UniProtKB-KW"/>
</dbReference>
<evidence type="ECO:0000256" key="7">
    <source>
        <dbReference type="ARBA" id="ARBA00022833"/>
    </source>
</evidence>
<feature type="binding site" evidence="14">
    <location>
        <position position="283"/>
    </location>
    <ligand>
        <name>NAD(+)</name>
        <dbReference type="ChEBI" id="CHEBI:57540"/>
    </ligand>
</feature>
<dbReference type="SUPFAM" id="SSF56091">
    <property type="entry name" value="DNA ligase/mRNA capping enzyme, catalytic domain"/>
    <property type="match status" value="1"/>
</dbReference>
<evidence type="ECO:0000256" key="1">
    <source>
        <dbReference type="ARBA" id="ARBA00012722"/>
    </source>
</evidence>
<dbReference type="Gene3D" id="1.10.287.610">
    <property type="entry name" value="Helix hairpin bin"/>
    <property type="match status" value="1"/>
</dbReference>
<reference evidence="17 18" key="1">
    <citation type="submission" date="2016-03" db="EMBL/GenBank/DDBJ databases">
        <title>Draft genome sequence of Paenibacillus antarcticus CECT 5836.</title>
        <authorList>
            <person name="Shin S.-K."/>
            <person name="Yi H."/>
        </authorList>
    </citation>
    <scope>NUCLEOTIDE SEQUENCE [LARGE SCALE GENOMIC DNA]</scope>
    <source>
        <strain evidence="17 18">CECT 5836</strain>
    </source>
</reference>
<dbReference type="SUPFAM" id="SSF47781">
    <property type="entry name" value="RuvA domain 2-like"/>
    <property type="match status" value="1"/>
</dbReference>
<keyword evidence="5 14" id="KW-0479">Metal-binding</keyword>
<dbReference type="PIRSF" id="PIRSF001604">
    <property type="entry name" value="LigA"/>
    <property type="match status" value="1"/>
</dbReference>
<keyword evidence="8 14" id="KW-0460">Magnesium</keyword>
<dbReference type="InterPro" id="IPR041663">
    <property type="entry name" value="DisA/LigA_HHH"/>
</dbReference>
<dbReference type="EMBL" id="LVJI01000044">
    <property type="protein sequence ID" value="OAB41798.1"/>
    <property type="molecule type" value="Genomic_DNA"/>
</dbReference>
<feature type="binding site" evidence="14">
    <location>
        <position position="424"/>
    </location>
    <ligand>
        <name>Zn(2+)</name>
        <dbReference type="ChEBI" id="CHEBI:29105"/>
    </ligand>
</feature>
<dbReference type="CDD" id="cd00114">
    <property type="entry name" value="LIGANc"/>
    <property type="match status" value="1"/>
</dbReference>
<evidence type="ECO:0000256" key="3">
    <source>
        <dbReference type="ARBA" id="ARBA00022598"/>
    </source>
</evidence>
<evidence type="ECO:0000256" key="4">
    <source>
        <dbReference type="ARBA" id="ARBA00022705"/>
    </source>
</evidence>
<feature type="binding site" evidence="14">
    <location>
        <position position="132"/>
    </location>
    <ligand>
        <name>NAD(+)</name>
        <dbReference type="ChEBI" id="CHEBI:57540"/>
    </ligand>
</feature>
<feature type="binding site" evidence="14">
    <location>
        <position position="167"/>
    </location>
    <ligand>
        <name>NAD(+)</name>
        <dbReference type="ChEBI" id="CHEBI:57540"/>
    </ligand>
</feature>
<dbReference type="NCBIfam" id="NF005932">
    <property type="entry name" value="PRK07956.1"/>
    <property type="match status" value="1"/>
</dbReference>
<dbReference type="SUPFAM" id="SSF50249">
    <property type="entry name" value="Nucleic acid-binding proteins"/>
    <property type="match status" value="1"/>
</dbReference>
<comment type="caution">
    <text evidence="17">The sequence shown here is derived from an EMBL/GenBank/DDBJ whole genome shotgun (WGS) entry which is preliminary data.</text>
</comment>
<evidence type="ECO:0000256" key="9">
    <source>
        <dbReference type="ARBA" id="ARBA00023027"/>
    </source>
</evidence>
<dbReference type="Pfam" id="PF22745">
    <property type="entry name" value="Nlig-Ia"/>
    <property type="match status" value="1"/>
</dbReference>
<dbReference type="Proteomes" id="UP000077355">
    <property type="component" value="Unassembled WGS sequence"/>
</dbReference>
<name>A0A162K7G0_9BACL</name>
<evidence type="ECO:0000259" key="16">
    <source>
        <dbReference type="PROSITE" id="PS50172"/>
    </source>
</evidence>
<dbReference type="InterPro" id="IPR010994">
    <property type="entry name" value="RuvA_2-like"/>
</dbReference>
<keyword evidence="7 14" id="KW-0862">Zinc</keyword>
<dbReference type="Gene3D" id="1.10.150.20">
    <property type="entry name" value="5' to 3' exonuclease, C-terminal subdomain"/>
    <property type="match status" value="2"/>
</dbReference>
<evidence type="ECO:0000256" key="15">
    <source>
        <dbReference type="SAM" id="Coils"/>
    </source>
</evidence>
<dbReference type="HAMAP" id="MF_01588">
    <property type="entry name" value="DNA_ligase_A"/>
    <property type="match status" value="1"/>
</dbReference>
<comment type="similarity">
    <text evidence="13 14">Belongs to the NAD-dependent DNA ligase family. LigA subfamily.</text>
</comment>
<dbReference type="Gene3D" id="6.20.10.30">
    <property type="match status" value="1"/>
</dbReference>
<feature type="domain" description="BRCT" evidence="16">
    <location>
        <begin position="586"/>
        <end position="663"/>
    </location>
</feature>
<dbReference type="Gene3D" id="3.40.50.10190">
    <property type="entry name" value="BRCT domain"/>
    <property type="match status" value="1"/>
</dbReference>
<keyword evidence="18" id="KW-1185">Reference proteome</keyword>
<dbReference type="SMART" id="SM00532">
    <property type="entry name" value="LIGANc"/>
    <property type="match status" value="1"/>
</dbReference>
<feature type="binding site" evidence="14">
    <location>
        <position position="307"/>
    </location>
    <ligand>
        <name>NAD(+)</name>
        <dbReference type="ChEBI" id="CHEBI:57540"/>
    </ligand>
</feature>
<dbReference type="Pfam" id="PF01653">
    <property type="entry name" value="DNA_ligase_aden"/>
    <property type="match status" value="1"/>
</dbReference>
<dbReference type="Pfam" id="PF03120">
    <property type="entry name" value="OB_DNA_ligase"/>
    <property type="match status" value="1"/>
</dbReference>
<dbReference type="GO" id="GO:0003911">
    <property type="term" value="F:DNA ligase (NAD+) activity"/>
    <property type="evidence" value="ECO:0007669"/>
    <property type="project" value="UniProtKB-UniRule"/>
</dbReference>
<keyword evidence="10 14" id="KW-0234">DNA repair</keyword>
<feature type="coiled-coil region" evidence="15">
    <location>
        <begin position="27"/>
        <end position="54"/>
    </location>
</feature>
<dbReference type="GO" id="GO:0006281">
    <property type="term" value="P:DNA repair"/>
    <property type="evidence" value="ECO:0007669"/>
    <property type="project" value="UniProtKB-KW"/>
</dbReference>
<feature type="binding site" evidence="14">
    <location>
        <begin position="80"/>
        <end position="81"/>
    </location>
    <ligand>
        <name>NAD(+)</name>
        <dbReference type="ChEBI" id="CHEBI:57540"/>
    </ligand>
</feature>
<dbReference type="OrthoDB" id="9759736at2"/>
<proteinExistence type="inferred from homology"/>
<comment type="function">
    <text evidence="14">DNA ligase that catalyzes the formation of phosphodiester linkages between 5'-phosphoryl and 3'-hydroxyl groups in double-stranded DNA using NAD as a coenzyme and as the energy source for the reaction. It is essential for DNA replication and repair of damaged DNA.</text>
</comment>
<dbReference type="SMART" id="SM00292">
    <property type="entry name" value="BRCT"/>
    <property type="match status" value="1"/>
</dbReference>
<sequence length="663" mass="73948">MNVKEQIENLRSQVKYHNEKYYDLDQQEITDYEYDQLSNELKKLEAQYPEINSSDSPTKKVGGAVKRELRKVRHDVPVISLQDAFTKDEIYAFVEKVKSQIPNPKFVVELKIDGLSVLIRYREGKLVEGITRGNGEEGESVYENLLEIKSIPETIPTALPYVEVRGEVYMSNEAFEKIMQNQQEIGGKTYKTARNLAAGSLRQLDPYIVRERNLDIFVFNLEISEGREFASHAESFEWLNSLGFPVVPDYEICSNADEVWESISAIGEKRWKLPFGIDGAVVKVDNLDDRRVLGSTSKVPRWAIAFKYPPEQKETVVEDIKVQVGRTGRLAPLAILTPVKLAGTTVSKASLHNQDYIDAKDIRIGDTVVIQKAGDIIPEVIRSVPEKRPTNAIKYMIPDTCPICNSPTVRDDNGADTRCGGNECLAQLIRGITYFASKVAMDIEGFGPSSVDSLMSEGYIKNIADIYHLKEYRDVLIEKGIVGREKSVDNLLNAIDKSKENDLDQLITGFGIKNVGKQTARALTSNFADIDEINNATYDQLIMLPDFGETVANSVLNFFSLNSTGALIDKLKKAGVNTKSKVSDKSKDDRFTGKTFVITGTLPNLKRDEAARLIQMHGGKVSGSVSKKTSFVLAGEEAGSKLTKAEDLGVKIIDEEEFNKMVQ</sequence>
<dbReference type="Pfam" id="PF03119">
    <property type="entry name" value="DNA_ligase_ZBD"/>
    <property type="match status" value="1"/>
</dbReference>
<keyword evidence="6 14" id="KW-0227">DNA damage</keyword>
<dbReference type="Pfam" id="PF12826">
    <property type="entry name" value="HHH_2"/>
    <property type="match status" value="1"/>
</dbReference>
<dbReference type="SUPFAM" id="SSF52113">
    <property type="entry name" value="BRCT domain"/>
    <property type="match status" value="1"/>
</dbReference>
<dbReference type="InterPro" id="IPR001679">
    <property type="entry name" value="DNA_ligase"/>
</dbReference>
<feature type="binding site" evidence="14">
    <location>
        <position position="401"/>
    </location>
    <ligand>
        <name>Zn(2+)</name>
        <dbReference type="ChEBI" id="CHEBI:29105"/>
    </ligand>
</feature>
<dbReference type="GO" id="GO:0005829">
    <property type="term" value="C:cytosol"/>
    <property type="evidence" value="ECO:0007669"/>
    <property type="project" value="TreeGrafter"/>
</dbReference>
<accession>A0A162K7G0</accession>
<feature type="binding site" evidence="14">
    <location>
        <position position="109"/>
    </location>
    <ligand>
        <name>NAD(+)</name>
        <dbReference type="ChEBI" id="CHEBI:57540"/>
    </ligand>
</feature>
<evidence type="ECO:0000313" key="18">
    <source>
        <dbReference type="Proteomes" id="UP000077355"/>
    </source>
</evidence>
<dbReference type="PANTHER" id="PTHR23389">
    <property type="entry name" value="CHROMOSOME TRANSMISSION FIDELITY FACTOR 18"/>
    <property type="match status" value="1"/>
</dbReference>
<evidence type="ECO:0000256" key="6">
    <source>
        <dbReference type="ARBA" id="ARBA00022763"/>
    </source>
</evidence>
<organism evidence="17 18">
    <name type="scientific">Paenibacillus antarcticus</name>
    <dbReference type="NCBI Taxonomy" id="253703"/>
    <lineage>
        <taxon>Bacteria</taxon>
        <taxon>Bacillati</taxon>
        <taxon>Bacillota</taxon>
        <taxon>Bacilli</taxon>
        <taxon>Bacillales</taxon>
        <taxon>Paenibacillaceae</taxon>
        <taxon>Paenibacillus</taxon>
    </lineage>
</organism>
<dbReference type="NCBIfam" id="TIGR00575">
    <property type="entry name" value="dnlj"/>
    <property type="match status" value="1"/>
</dbReference>
<evidence type="ECO:0000256" key="11">
    <source>
        <dbReference type="ARBA" id="ARBA00023211"/>
    </source>
</evidence>
<dbReference type="Gene3D" id="2.40.50.140">
    <property type="entry name" value="Nucleic acid-binding proteins"/>
    <property type="match status" value="1"/>
</dbReference>
<feature type="active site" description="N6-AMP-lysine intermediate" evidence="14">
    <location>
        <position position="111"/>
    </location>
</feature>